<evidence type="ECO:0000313" key="1">
    <source>
        <dbReference type="EMBL" id="CEK59025.1"/>
    </source>
</evidence>
<feature type="non-terminal residue" evidence="1">
    <location>
        <position position="116"/>
    </location>
</feature>
<dbReference type="AlphaFoldDB" id="A0A0B6YU85"/>
<reference evidence="1" key="1">
    <citation type="submission" date="2014-12" db="EMBL/GenBank/DDBJ databases">
        <title>Insight into the proteome of Arion vulgaris.</title>
        <authorList>
            <person name="Aradska J."/>
            <person name="Bulat T."/>
            <person name="Smidak R."/>
            <person name="Sarate P."/>
            <person name="Gangsoo J."/>
            <person name="Sialana F."/>
            <person name="Bilban M."/>
            <person name="Lubec G."/>
        </authorList>
    </citation>
    <scope>NUCLEOTIDE SEQUENCE</scope>
    <source>
        <tissue evidence="1">Skin</tissue>
    </source>
</reference>
<gene>
    <name evidence="1" type="primary">ORF34942</name>
</gene>
<sequence>IAEFKQLRLHDESTAEVKQIRLHDDSTADVKHLKIYDSIHCCCQACGNDVDEISATGIPRIVHTDTHATSLEDDEDMDISQTKASLGCHKYLSCNNNKQMYVANRRRHIHQAHVVP</sequence>
<organism evidence="1">
    <name type="scientific">Arion vulgaris</name>
    <dbReference type="NCBI Taxonomy" id="1028688"/>
    <lineage>
        <taxon>Eukaryota</taxon>
        <taxon>Metazoa</taxon>
        <taxon>Spiralia</taxon>
        <taxon>Lophotrochozoa</taxon>
        <taxon>Mollusca</taxon>
        <taxon>Gastropoda</taxon>
        <taxon>Heterobranchia</taxon>
        <taxon>Euthyneura</taxon>
        <taxon>Panpulmonata</taxon>
        <taxon>Eupulmonata</taxon>
        <taxon>Stylommatophora</taxon>
        <taxon>Helicina</taxon>
        <taxon>Arionoidea</taxon>
        <taxon>Arionidae</taxon>
        <taxon>Arion</taxon>
    </lineage>
</organism>
<protein>
    <submittedName>
        <fullName evidence="1">Uncharacterized protein</fullName>
    </submittedName>
</protein>
<name>A0A0B6YU85_9EUPU</name>
<dbReference type="EMBL" id="HACG01012160">
    <property type="protein sequence ID" value="CEK59025.1"/>
    <property type="molecule type" value="Transcribed_RNA"/>
</dbReference>
<feature type="non-terminal residue" evidence="1">
    <location>
        <position position="1"/>
    </location>
</feature>
<proteinExistence type="predicted"/>
<accession>A0A0B6YU85</accession>